<keyword evidence="8 14" id="KW-0406">Ion transport</keyword>
<evidence type="ECO:0000313" key="22">
    <source>
        <dbReference type="Proteomes" id="UP000195208"/>
    </source>
</evidence>
<dbReference type="InterPro" id="IPR036771">
    <property type="entry name" value="ATPsynth_dsu/esu_N"/>
</dbReference>
<evidence type="ECO:0000256" key="5">
    <source>
        <dbReference type="ARBA" id="ARBA00022448"/>
    </source>
</evidence>
<dbReference type="Gene3D" id="1.20.5.440">
    <property type="entry name" value="ATP synthase delta/epsilon subunit, C-terminal domain"/>
    <property type="match status" value="1"/>
</dbReference>
<keyword evidence="5 14" id="KW-0813">Transport</keyword>
<evidence type="ECO:0000256" key="3">
    <source>
        <dbReference type="ARBA" id="ARBA00005712"/>
    </source>
</evidence>
<evidence type="ECO:0000256" key="2">
    <source>
        <dbReference type="ARBA" id="ARBA00004202"/>
    </source>
</evidence>
<gene>
    <name evidence="14" type="primary">atpC</name>
    <name evidence="20" type="ORF">B9M88_08310</name>
    <name evidence="19" type="ORF">GLV84_05925</name>
    <name evidence="21" type="ORF">MUA95_03785</name>
</gene>
<comment type="subunit">
    <text evidence="14 15">F-type ATPases have 2 components, CF(1) - the catalytic core - and CF(0) - the membrane proton channel. CF(1) has five subunits: alpha(3), beta(3), gamma(1), delta(1), epsilon(1). CF(0) has three main subunits: a, b and c.</text>
</comment>
<proteinExistence type="inferred from homology"/>
<evidence type="ECO:0000256" key="12">
    <source>
        <dbReference type="ARBA" id="ARBA00030215"/>
    </source>
</evidence>
<evidence type="ECO:0000256" key="1">
    <source>
        <dbReference type="ARBA" id="ARBA00003543"/>
    </source>
</evidence>
<evidence type="ECO:0000259" key="18">
    <source>
        <dbReference type="Pfam" id="PF02823"/>
    </source>
</evidence>
<dbReference type="CDD" id="cd12152">
    <property type="entry name" value="F1-ATPase_delta"/>
    <property type="match status" value="1"/>
</dbReference>
<evidence type="ECO:0000259" key="17">
    <source>
        <dbReference type="Pfam" id="PF00401"/>
    </source>
</evidence>
<keyword evidence="9 14" id="KW-0472">Membrane</keyword>
<dbReference type="EMBL" id="NEFX01000015">
    <property type="protein sequence ID" value="OTW30757.1"/>
    <property type="molecule type" value="Genomic_DNA"/>
</dbReference>
<evidence type="ECO:0000256" key="15">
    <source>
        <dbReference type="RuleBase" id="RU003656"/>
    </source>
</evidence>
<feature type="domain" description="ATP synthase F1 complex delta/epsilon subunit N-terminal" evidence="18">
    <location>
        <begin position="4"/>
        <end position="83"/>
    </location>
</feature>
<dbReference type="InterPro" id="IPR036794">
    <property type="entry name" value="ATP_F1_dsu/esu_C_sf"/>
</dbReference>
<evidence type="ECO:0000256" key="7">
    <source>
        <dbReference type="ARBA" id="ARBA00022781"/>
    </source>
</evidence>
<name>A0A085UCT0_9STAP</name>
<keyword evidence="16" id="KW-0175">Coiled coil</keyword>
<dbReference type="RefSeq" id="WP_037567489.1">
    <property type="nucleotide sequence ID" value="NZ_CP009623.1"/>
</dbReference>
<dbReference type="SUPFAM" id="SSF46604">
    <property type="entry name" value="Epsilon subunit of F1F0-ATP synthase C-terminal domain"/>
    <property type="match status" value="1"/>
</dbReference>
<reference evidence="19" key="2">
    <citation type="submission" date="2019-11" db="EMBL/GenBank/DDBJ databases">
        <title>Whole genome comparisons of Staphylococcus agnetis isolates from cattle and chickens.</title>
        <authorList>
            <person name="Rhoads D."/>
            <person name="Shwani A."/>
            <person name="Adkins P."/>
            <person name="Calcutt M."/>
            <person name="Middleton J."/>
        </authorList>
    </citation>
    <scope>NUCLEOTIDE SEQUENCE</scope>
    <source>
        <strain evidence="19">1387</strain>
    </source>
</reference>
<evidence type="ECO:0000256" key="14">
    <source>
        <dbReference type="HAMAP-Rule" id="MF_00530"/>
    </source>
</evidence>
<evidence type="ECO:0000313" key="20">
    <source>
        <dbReference type="EMBL" id="OTW30757.1"/>
    </source>
</evidence>
<evidence type="ECO:0000313" key="23">
    <source>
        <dbReference type="Proteomes" id="UP000646308"/>
    </source>
</evidence>
<comment type="subcellular location">
    <subcellularLocation>
        <location evidence="2 14">Cell membrane</location>
        <topology evidence="2 14">Peripheral membrane protein</topology>
    </subcellularLocation>
</comment>
<dbReference type="GO" id="GO:0045259">
    <property type="term" value="C:proton-transporting ATP synthase complex"/>
    <property type="evidence" value="ECO:0007669"/>
    <property type="project" value="UniProtKB-KW"/>
</dbReference>
<evidence type="ECO:0000256" key="13">
    <source>
        <dbReference type="ARBA" id="ARBA00031795"/>
    </source>
</evidence>
<evidence type="ECO:0000256" key="10">
    <source>
        <dbReference type="ARBA" id="ARBA00023196"/>
    </source>
</evidence>
<dbReference type="SUPFAM" id="SSF51344">
    <property type="entry name" value="Epsilon subunit of F1F0-ATP synthase N-terminal domain"/>
    <property type="match status" value="1"/>
</dbReference>
<dbReference type="Pfam" id="PF00401">
    <property type="entry name" value="ATP-synt_DE"/>
    <property type="match status" value="1"/>
</dbReference>
<dbReference type="OrthoDB" id="9804110at2"/>
<dbReference type="GO" id="GO:0046933">
    <property type="term" value="F:proton-transporting ATP synthase activity, rotational mechanism"/>
    <property type="evidence" value="ECO:0007669"/>
    <property type="project" value="UniProtKB-UniRule"/>
</dbReference>
<feature type="coiled-coil region" evidence="16">
    <location>
        <begin position="107"/>
        <end position="134"/>
    </location>
</feature>
<feature type="domain" description="ATP synthase epsilon subunit C-terminal" evidence="17">
    <location>
        <begin position="87"/>
        <end position="132"/>
    </location>
</feature>
<dbReference type="InterPro" id="IPR001469">
    <property type="entry name" value="ATP_synth_F1_dsu/esu"/>
</dbReference>
<sequence>MNTLTLDIVTPNGSVYKQDNVEIVVLQTTAGEMGVMHGHIPTVAPLRIGHIKVKCNGQSDYIAVTEGFAEIRQEKVNILVQSAESAEDIDLERAKSAKQRATFYLDGDKEDTDLKRAERALKRAENRIEVAKFK</sequence>
<evidence type="ECO:0000313" key="19">
    <source>
        <dbReference type="EMBL" id="NJI02358.1"/>
    </source>
</evidence>
<dbReference type="FunFam" id="2.60.15.10:FF:000001">
    <property type="entry name" value="ATP synthase epsilon chain"/>
    <property type="match status" value="1"/>
</dbReference>
<organism evidence="19 23">
    <name type="scientific">Staphylococcus agnetis</name>
    <dbReference type="NCBI Taxonomy" id="985762"/>
    <lineage>
        <taxon>Bacteria</taxon>
        <taxon>Bacillati</taxon>
        <taxon>Bacillota</taxon>
        <taxon>Bacilli</taxon>
        <taxon>Bacillales</taxon>
        <taxon>Staphylococcaceae</taxon>
        <taxon>Staphylococcus</taxon>
    </lineage>
</organism>
<dbReference type="Proteomes" id="UP000646308">
    <property type="component" value="Unassembled WGS sequence"/>
</dbReference>
<dbReference type="InterPro" id="IPR020546">
    <property type="entry name" value="ATP_synth_F1_dsu/esu_N"/>
</dbReference>
<evidence type="ECO:0000256" key="8">
    <source>
        <dbReference type="ARBA" id="ARBA00023065"/>
    </source>
</evidence>
<dbReference type="GO" id="GO:0005886">
    <property type="term" value="C:plasma membrane"/>
    <property type="evidence" value="ECO:0007669"/>
    <property type="project" value="UniProtKB-SubCell"/>
</dbReference>
<keyword evidence="6 14" id="KW-1003">Cell membrane</keyword>
<dbReference type="eggNOG" id="COG0355">
    <property type="taxonomic scope" value="Bacteria"/>
</dbReference>
<dbReference type="AlphaFoldDB" id="A0A085UCT0"/>
<keyword evidence="10 14" id="KW-0139">CF(1)</keyword>
<dbReference type="PANTHER" id="PTHR13822">
    <property type="entry name" value="ATP SYNTHASE DELTA/EPSILON CHAIN"/>
    <property type="match status" value="1"/>
</dbReference>
<dbReference type="Proteomes" id="UP000195208">
    <property type="component" value="Unassembled WGS sequence"/>
</dbReference>
<evidence type="ECO:0000256" key="6">
    <source>
        <dbReference type="ARBA" id="ARBA00022475"/>
    </source>
</evidence>
<comment type="similarity">
    <text evidence="3 14 15">Belongs to the ATPase epsilon chain family.</text>
</comment>
<dbReference type="NCBIfam" id="TIGR01216">
    <property type="entry name" value="ATP_synt_epsi"/>
    <property type="match status" value="1"/>
</dbReference>
<dbReference type="EMBL" id="WMFL01000072">
    <property type="protein sequence ID" value="NJI02358.1"/>
    <property type="molecule type" value="Genomic_DNA"/>
</dbReference>
<reference evidence="21" key="3">
    <citation type="submission" date="2022-03" db="EMBL/GenBank/DDBJ databases">
        <title>Comparative Genomics of East African Camel-Associated Staphylococcaceae spp.: Diversity and Inheritance of Traits Involved in Host-Pathogen Interactions.</title>
        <authorList>
            <person name="Akarsu H."/>
            <person name="Liljander A."/>
            <person name="Younan M."/>
            <person name="Brodard I."/>
            <person name="Glucks I."/>
            <person name="Labroussaa F."/>
            <person name="Overesch G."/>
            <person name="Kuhnert P."/>
            <person name="Perreten V."/>
            <person name="Drexler J.F."/>
            <person name="Corman V.M."/>
            <person name="Falquet L."/>
            <person name="Jores J."/>
        </authorList>
    </citation>
    <scope>NUCLEOTIDE SEQUENCE</scope>
    <source>
        <strain evidence="21">IVB6197</strain>
    </source>
</reference>
<dbReference type="HAMAP" id="MF_00530">
    <property type="entry name" value="ATP_synth_epsil_bac"/>
    <property type="match status" value="1"/>
</dbReference>
<dbReference type="PANTHER" id="PTHR13822:SF10">
    <property type="entry name" value="ATP SYNTHASE EPSILON CHAIN, CHLOROPLASTIC"/>
    <property type="match status" value="1"/>
</dbReference>
<accession>A0A085UCT0</accession>
<dbReference type="Gene3D" id="2.60.15.10">
    <property type="entry name" value="F0F1 ATP synthase delta/epsilon subunit, N-terminal"/>
    <property type="match status" value="1"/>
</dbReference>
<dbReference type="Proteomes" id="UP001065705">
    <property type="component" value="Chromosome"/>
</dbReference>
<dbReference type="GO" id="GO:0005524">
    <property type="term" value="F:ATP binding"/>
    <property type="evidence" value="ECO:0007669"/>
    <property type="project" value="UniProtKB-UniRule"/>
</dbReference>
<evidence type="ECO:0000256" key="16">
    <source>
        <dbReference type="SAM" id="Coils"/>
    </source>
</evidence>
<dbReference type="NCBIfam" id="NF001846">
    <property type="entry name" value="PRK00571.1-3"/>
    <property type="match status" value="1"/>
</dbReference>
<evidence type="ECO:0000256" key="9">
    <source>
        <dbReference type="ARBA" id="ARBA00023136"/>
    </source>
</evidence>
<evidence type="ECO:0000313" key="21">
    <source>
        <dbReference type="EMBL" id="UXU57940.1"/>
    </source>
</evidence>
<dbReference type="EMBL" id="CP094809">
    <property type="protein sequence ID" value="UXU57940.1"/>
    <property type="molecule type" value="Genomic_DNA"/>
</dbReference>
<dbReference type="NCBIfam" id="NF009980">
    <property type="entry name" value="PRK13446.1"/>
    <property type="match status" value="1"/>
</dbReference>
<dbReference type="Pfam" id="PF02823">
    <property type="entry name" value="ATP-synt_DE_N"/>
    <property type="match status" value="1"/>
</dbReference>
<dbReference type="InterPro" id="IPR020547">
    <property type="entry name" value="ATP_synth_F1_esu_C"/>
</dbReference>
<keyword evidence="7 14" id="KW-0375">Hydrogen ion transport</keyword>
<keyword evidence="22" id="KW-1185">Reference proteome</keyword>
<reference evidence="20 22" key="1">
    <citation type="submission" date="2017-04" db="EMBL/GenBank/DDBJ databases">
        <title>Staphylococcus agnetis, a potential pathogen in the broiler production.</title>
        <authorList>
            <person name="Poulsen L."/>
        </authorList>
    </citation>
    <scope>NUCLEOTIDE SEQUENCE [LARGE SCALE GENOMIC DNA]</scope>
    <source>
        <strain evidence="20 22">723_310714_2_2_spleen</strain>
    </source>
</reference>
<keyword evidence="11 14" id="KW-0066">ATP synthesis</keyword>
<comment type="function">
    <text evidence="1 14">Produces ATP from ADP in the presence of a proton gradient across the membrane.</text>
</comment>
<dbReference type="KEGG" id="sagq:EP23_06300"/>
<protein>
    <recommendedName>
        <fullName evidence="4 14">ATP synthase epsilon chain</fullName>
    </recommendedName>
    <alternativeName>
        <fullName evidence="13 14">ATP synthase F1 sector epsilon subunit</fullName>
    </alternativeName>
    <alternativeName>
        <fullName evidence="12 14">F-ATPase epsilon subunit</fullName>
    </alternativeName>
</protein>
<evidence type="ECO:0000256" key="4">
    <source>
        <dbReference type="ARBA" id="ARBA00014480"/>
    </source>
</evidence>
<dbReference type="GeneID" id="57692187"/>
<evidence type="ECO:0000256" key="11">
    <source>
        <dbReference type="ARBA" id="ARBA00023310"/>
    </source>
</evidence>